<comment type="caution">
    <text evidence="23">The sequence shown here is derived from an EMBL/GenBank/DDBJ whole genome shotgun (WGS) entry which is preliminary data.</text>
</comment>
<evidence type="ECO:0000256" key="12">
    <source>
        <dbReference type="ARBA" id="ARBA00022845"/>
    </source>
</evidence>
<dbReference type="EMBL" id="JAGFMF010011433">
    <property type="protein sequence ID" value="KAG8522515.1"/>
    <property type="molecule type" value="Genomic_DNA"/>
</dbReference>
<keyword evidence="13" id="KW-0560">Oxidoreductase</keyword>
<evidence type="ECO:0000256" key="21">
    <source>
        <dbReference type="ARBA" id="ARBA00048005"/>
    </source>
</evidence>
<dbReference type="EC" id="1.2.1.12" evidence="6"/>
<evidence type="ECO:0000256" key="16">
    <source>
        <dbReference type="ARBA" id="ARBA00023212"/>
    </source>
</evidence>
<dbReference type="AlphaFoldDB" id="A0A8J6DWL9"/>
<comment type="similarity">
    <text evidence="5">Belongs to the glyceraldehyde-3-phosphate dehydrogenase family.</text>
</comment>
<comment type="catalytic activity">
    <reaction evidence="21">
        <text>S-nitroso-L-cysteinyl-[GAPDH] + L-cysteinyl-[protein] = L-cysteinyl-[GAPDH] + S-nitroso-L-cysteinyl-[protein]</text>
        <dbReference type="Rhea" id="RHEA:66684"/>
        <dbReference type="Rhea" id="RHEA-COMP:10131"/>
        <dbReference type="Rhea" id="RHEA-COMP:17089"/>
        <dbReference type="Rhea" id="RHEA-COMP:17090"/>
        <dbReference type="Rhea" id="RHEA-COMP:17091"/>
        <dbReference type="ChEBI" id="CHEBI:29950"/>
        <dbReference type="ChEBI" id="CHEBI:149494"/>
    </reaction>
    <physiologicalReaction direction="left-to-right" evidence="21">
        <dbReference type="Rhea" id="RHEA:66685"/>
    </physiologicalReaction>
</comment>
<keyword evidence="14" id="KW-0520">NAD</keyword>
<comment type="pathway">
    <text evidence="4">Carbohydrate degradation; glycolysis; pyruvate from D-glyceraldehyde 3-phosphate: step 1/5.</text>
</comment>
<dbReference type="SUPFAM" id="SSF55347">
    <property type="entry name" value="Glyceraldehyde-3-phosphate dehydrogenase-like, C-terminal domain"/>
    <property type="match status" value="1"/>
</dbReference>
<keyword evidence="8" id="KW-0963">Cytoplasm</keyword>
<dbReference type="Proteomes" id="UP000700334">
    <property type="component" value="Unassembled WGS sequence"/>
</dbReference>
<keyword evidence="12" id="KW-0810">Translation regulation</keyword>
<evidence type="ECO:0000256" key="11">
    <source>
        <dbReference type="ARBA" id="ARBA00022799"/>
    </source>
</evidence>
<dbReference type="PANTHER" id="PTHR10836:SF111">
    <property type="entry name" value="GLYCERALDEHYDE-3-PHOSPHATE DEHYDROGENASE"/>
    <property type="match status" value="1"/>
</dbReference>
<comment type="catalytic activity">
    <reaction evidence="20">
        <text>D-glyceraldehyde 3-phosphate + phosphate + NAD(+) = (2R)-3-phospho-glyceroyl phosphate + NADH + H(+)</text>
        <dbReference type="Rhea" id="RHEA:10300"/>
        <dbReference type="ChEBI" id="CHEBI:15378"/>
        <dbReference type="ChEBI" id="CHEBI:43474"/>
        <dbReference type="ChEBI" id="CHEBI:57540"/>
        <dbReference type="ChEBI" id="CHEBI:57604"/>
        <dbReference type="ChEBI" id="CHEBI:57945"/>
        <dbReference type="ChEBI" id="CHEBI:59776"/>
        <dbReference type="EC" id="1.2.1.12"/>
    </reaction>
</comment>
<evidence type="ECO:0000256" key="18">
    <source>
        <dbReference type="ARBA" id="ARBA00031890"/>
    </source>
</evidence>
<evidence type="ECO:0000256" key="14">
    <source>
        <dbReference type="ARBA" id="ARBA00023027"/>
    </source>
</evidence>
<keyword evidence="11" id="KW-0702">S-nitrosylation</keyword>
<evidence type="ECO:0000313" key="23">
    <source>
        <dbReference type="EMBL" id="KAG8522515.1"/>
    </source>
</evidence>
<evidence type="ECO:0000256" key="17">
    <source>
        <dbReference type="ARBA" id="ARBA00023242"/>
    </source>
</evidence>
<dbReference type="GO" id="GO:0004365">
    <property type="term" value="F:glyceraldehyde-3-phosphate dehydrogenase (NAD+) (phosphorylating) activity"/>
    <property type="evidence" value="ECO:0007669"/>
    <property type="project" value="UniProtKB-EC"/>
</dbReference>
<accession>A0A8J6DWL9</accession>
<dbReference type="InterPro" id="IPR020829">
    <property type="entry name" value="GlycerAld_3-P_DH_cat"/>
</dbReference>
<proteinExistence type="inferred from homology"/>
<dbReference type="GO" id="GO:0005829">
    <property type="term" value="C:cytosol"/>
    <property type="evidence" value="ECO:0007669"/>
    <property type="project" value="UniProtKB-SubCell"/>
</dbReference>
<evidence type="ECO:0000256" key="4">
    <source>
        <dbReference type="ARBA" id="ARBA00004869"/>
    </source>
</evidence>
<protein>
    <recommendedName>
        <fullName evidence="7">Glyceraldehyde-3-phosphate dehydrogenase</fullName>
        <ecNumber evidence="6">1.2.1.12</ecNumber>
    </recommendedName>
    <alternativeName>
        <fullName evidence="18">Peptidyl-cysteine S-nitrosylase GAPDH</fullName>
    </alternativeName>
</protein>
<comment type="subcellular location">
    <subcellularLocation>
        <location evidence="2">Cytoplasm</location>
        <location evidence="2">Cytoskeleton</location>
    </subcellularLocation>
    <subcellularLocation>
        <location evidence="3">Cytoplasm</location>
        <location evidence="3">Cytosol</location>
    </subcellularLocation>
    <subcellularLocation>
        <location evidence="1">Nucleus</location>
    </subcellularLocation>
</comment>
<evidence type="ECO:0000256" key="1">
    <source>
        <dbReference type="ARBA" id="ARBA00004123"/>
    </source>
</evidence>
<evidence type="ECO:0000259" key="22">
    <source>
        <dbReference type="Pfam" id="PF02800"/>
    </source>
</evidence>
<dbReference type="GO" id="GO:0006915">
    <property type="term" value="P:apoptotic process"/>
    <property type="evidence" value="ECO:0007669"/>
    <property type="project" value="UniProtKB-KW"/>
</dbReference>
<evidence type="ECO:0000256" key="3">
    <source>
        <dbReference type="ARBA" id="ARBA00004514"/>
    </source>
</evidence>
<feature type="domain" description="Glyceraldehyde 3-phosphate dehydrogenase catalytic" evidence="22">
    <location>
        <begin position="1"/>
        <end position="102"/>
    </location>
</feature>
<keyword evidence="17" id="KW-0539">Nucleus</keyword>
<evidence type="ECO:0000256" key="7">
    <source>
        <dbReference type="ARBA" id="ARBA00021022"/>
    </source>
</evidence>
<sequence>MTIVRAIIVTQKTMNDPSEKLWHAGCRATQNITPTCPDTTMAVGKATPELKKTLKSAVVAVPCPLKKTVKYDDVKVVMKQGSKGPLKGILGYSEDQVVSCDF</sequence>
<gene>
    <name evidence="23" type="ORF">J0S82_020372</name>
</gene>
<keyword evidence="15" id="KW-0324">Glycolysis</keyword>
<dbReference type="GO" id="GO:0006096">
    <property type="term" value="P:glycolytic process"/>
    <property type="evidence" value="ECO:0007669"/>
    <property type="project" value="UniProtKB-KW"/>
</dbReference>
<evidence type="ECO:0000256" key="15">
    <source>
        <dbReference type="ARBA" id="ARBA00023152"/>
    </source>
</evidence>
<comment type="subunit">
    <text evidence="19">Homotetramer. Interacts with TPPP; the interaction is direct. Interacts (when S-nitrosylated) with SIAH1; leading to nuclear translocation. Interacts with RILPL1/GOSPEL, leading to prevent the interaction between GAPDH and SIAH1 and prevent nuclear translocation. Interacts with CHP1; the interaction increases the binding of CHP1 with microtubules. Associates with microtubules. Interacts with EIF1AD, USP25, PRKCI and WARS1. Interacts with phosphorylated RPL13A; inhibited by oxidatively-modified low-densitity lipoprotein (LDL(ox)). Component of the GAIT complex. Interacts with FKBP6; leading to inhibit GAPDH catalytic activity. Interacts with TRAF2, promoting TRAF2 ubiquitination. Interacts with TRAF3, promoting TRAF3 ubiquitination.</text>
</comment>
<dbReference type="GO" id="GO:0016740">
    <property type="term" value="F:transferase activity"/>
    <property type="evidence" value="ECO:0007669"/>
    <property type="project" value="UniProtKB-KW"/>
</dbReference>
<reference evidence="23" key="1">
    <citation type="journal article" date="2021" name="Evol. Appl.">
        <title>The genome of the Pyrenean desman and the effects of bottlenecks and inbreeding on the genomic landscape of an endangered species.</title>
        <authorList>
            <person name="Escoda L."/>
            <person name="Castresana J."/>
        </authorList>
    </citation>
    <scope>NUCLEOTIDE SEQUENCE</scope>
    <source>
        <strain evidence="23">IBE-C5619</strain>
    </source>
</reference>
<evidence type="ECO:0000256" key="2">
    <source>
        <dbReference type="ARBA" id="ARBA00004245"/>
    </source>
</evidence>
<dbReference type="GO" id="GO:0005856">
    <property type="term" value="C:cytoskeleton"/>
    <property type="evidence" value="ECO:0007669"/>
    <property type="project" value="UniProtKB-SubCell"/>
</dbReference>
<evidence type="ECO:0000313" key="24">
    <source>
        <dbReference type="Proteomes" id="UP000700334"/>
    </source>
</evidence>
<evidence type="ECO:0000256" key="6">
    <source>
        <dbReference type="ARBA" id="ARBA00013119"/>
    </source>
</evidence>
<dbReference type="Pfam" id="PF02800">
    <property type="entry name" value="Gp_dh_C"/>
    <property type="match status" value="1"/>
</dbReference>
<keyword evidence="16" id="KW-0206">Cytoskeleton</keyword>
<evidence type="ECO:0000256" key="9">
    <source>
        <dbReference type="ARBA" id="ARBA00022679"/>
    </source>
</evidence>
<name>A0A8J6DWL9_GALPY</name>
<dbReference type="InterPro" id="IPR020831">
    <property type="entry name" value="GlycerAld/Erythrose_P_DH"/>
</dbReference>
<dbReference type="PANTHER" id="PTHR10836">
    <property type="entry name" value="GLYCERALDEHYDE 3-PHOSPHATE DEHYDROGENASE"/>
    <property type="match status" value="1"/>
</dbReference>
<organism evidence="23 24">
    <name type="scientific">Galemys pyrenaicus</name>
    <name type="common">Iberian desman</name>
    <name type="synonym">Pyrenean desman</name>
    <dbReference type="NCBI Taxonomy" id="202257"/>
    <lineage>
        <taxon>Eukaryota</taxon>
        <taxon>Metazoa</taxon>
        <taxon>Chordata</taxon>
        <taxon>Craniata</taxon>
        <taxon>Vertebrata</taxon>
        <taxon>Euteleostomi</taxon>
        <taxon>Mammalia</taxon>
        <taxon>Eutheria</taxon>
        <taxon>Laurasiatheria</taxon>
        <taxon>Eulipotyphla</taxon>
        <taxon>Talpidae</taxon>
        <taxon>Galemys</taxon>
    </lineage>
</organism>
<keyword evidence="9" id="KW-0808">Transferase</keyword>
<evidence type="ECO:0000256" key="19">
    <source>
        <dbReference type="ARBA" id="ARBA00046997"/>
    </source>
</evidence>
<dbReference type="GO" id="GO:0005634">
    <property type="term" value="C:nucleus"/>
    <property type="evidence" value="ECO:0007669"/>
    <property type="project" value="UniProtKB-SubCell"/>
</dbReference>
<evidence type="ECO:0000256" key="10">
    <source>
        <dbReference type="ARBA" id="ARBA00022703"/>
    </source>
</evidence>
<evidence type="ECO:0000256" key="8">
    <source>
        <dbReference type="ARBA" id="ARBA00022490"/>
    </source>
</evidence>
<keyword evidence="24" id="KW-1185">Reference proteome</keyword>
<dbReference type="Gene3D" id="3.30.360.10">
    <property type="entry name" value="Dihydrodipicolinate Reductase, domain 2"/>
    <property type="match status" value="1"/>
</dbReference>
<dbReference type="GO" id="GO:0006417">
    <property type="term" value="P:regulation of translation"/>
    <property type="evidence" value="ECO:0007669"/>
    <property type="project" value="UniProtKB-KW"/>
</dbReference>
<keyword evidence="10" id="KW-0053">Apoptosis</keyword>
<evidence type="ECO:0000256" key="20">
    <source>
        <dbReference type="ARBA" id="ARBA00047698"/>
    </source>
</evidence>
<evidence type="ECO:0000256" key="13">
    <source>
        <dbReference type="ARBA" id="ARBA00023002"/>
    </source>
</evidence>
<evidence type="ECO:0000256" key="5">
    <source>
        <dbReference type="ARBA" id="ARBA00007406"/>
    </source>
</evidence>